<gene>
    <name evidence="3" type="ORF">C4B63_38g85</name>
</gene>
<name>A0A2V2V7J8_TRYCR</name>
<keyword evidence="3" id="KW-0346">Stress response</keyword>
<feature type="transmembrane region" description="Helical" evidence="2">
    <location>
        <begin position="28"/>
        <end position="47"/>
    </location>
</feature>
<dbReference type="VEuPathDB" id="TriTrypDB:TcG_03729"/>
<dbReference type="VEuPathDB" id="TriTrypDB:TCSYLVIO_007174"/>
<dbReference type="VEuPathDB" id="TriTrypDB:TcBrA4_0054960"/>
<dbReference type="VEuPathDB" id="TriTrypDB:TcCL_NonESM06589"/>
<protein>
    <submittedName>
        <fullName evidence="3">Putative heat shock protein</fullName>
    </submittedName>
</protein>
<sequence length="165" mass="17435">MTLVSAARRFFAGTVEGQSCLLSRLCRALAAAMGYASLLFMACMLAAKCEAEQNHKAVSLHPSAAVALLPLEVALALAVLLPSCIFCNAELLFGDASTMDVAEDDGSLAPGGDDAFDRGGFMYNFMRKNYAKNGGRGETAAGSSESYRGEWAPDPPHLKTTYQGI</sequence>
<evidence type="ECO:0000313" key="4">
    <source>
        <dbReference type="Proteomes" id="UP000246121"/>
    </source>
</evidence>
<dbReference type="Proteomes" id="UP000246121">
    <property type="component" value="Unassembled WGS sequence"/>
</dbReference>
<dbReference type="VEuPathDB" id="TriTrypDB:TcCLB.510241.70"/>
<proteinExistence type="predicted"/>
<dbReference type="VEuPathDB" id="TriTrypDB:TcCLB.510579.60"/>
<comment type="caution">
    <text evidence="3">The sequence shown here is derived from an EMBL/GenBank/DDBJ whole genome shotgun (WGS) entry which is preliminary data.</text>
</comment>
<evidence type="ECO:0000256" key="1">
    <source>
        <dbReference type="SAM" id="MobiDB-lite"/>
    </source>
</evidence>
<organism evidence="3 4">
    <name type="scientific">Trypanosoma cruzi</name>
    <dbReference type="NCBI Taxonomy" id="5693"/>
    <lineage>
        <taxon>Eukaryota</taxon>
        <taxon>Discoba</taxon>
        <taxon>Euglenozoa</taxon>
        <taxon>Kinetoplastea</taxon>
        <taxon>Metakinetoplastina</taxon>
        <taxon>Trypanosomatida</taxon>
        <taxon>Trypanosomatidae</taxon>
        <taxon>Trypanosoma</taxon>
        <taxon>Schizotrypanum</taxon>
    </lineage>
</organism>
<evidence type="ECO:0000313" key="3">
    <source>
        <dbReference type="EMBL" id="PWU92360.1"/>
    </source>
</evidence>
<dbReference type="VEuPathDB" id="TriTrypDB:TCDM_05687"/>
<keyword evidence="2" id="KW-1133">Transmembrane helix</keyword>
<dbReference type="AlphaFoldDB" id="A0A2V2V7J8"/>
<keyword evidence="2" id="KW-0472">Membrane</keyword>
<feature type="region of interest" description="Disordered" evidence="1">
    <location>
        <begin position="134"/>
        <end position="165"/>
    </location>
</feature>
<feature type="transmembrane region" description="Helical" evidence="2">
    <location>
        <begin position="67"/>
        <end position="89"/>
    </location>
</feature>
<accession>A0A2V2V7J8</accession>
<dbReference type="VEuPathDB" id="TriTrypDB:TcYC6_0025190"/>
<evidence type="ECO:0000256" key="2">
    <source>
        <dbReference type="SAM" id="Phobius"/>
    </source>
</evidence>
<dbReference type="VEuPathDB" id="TriTrypDB:C3747_51g184"/>
<keyword evidence="2" id="KW-0812">Transmembrane</keyword>
<dbReference type="VEuPathDB" id="TriTrypDB:C4B63_38g85"/>
<reference evidence="3 4" key="1">
    <citation type="journal article" date="2018" name="Microb. Genom.">
        <title>Expanding an expanded genome: long-read sequencing of Trypanosoma cruzi.</title>
        <authorList>
            <person name="Berna L."/>
            <person name="Rodriguez M."/>
            <person name="Chiribao M.L."/>
            <person name="Parodi-Talice A."/>
            <person name="Pita S."/>
            <person name="Rijo G."/>
            <person name="Alvarez-Valin F."/>
            <person name="Robello C."/>
        </authorList>
    </citation>
    <scope>NUCLEOTIDE SEQUENCE [LARGE SCALE GENOMIC DNA]</scope>
    <source>
        <strain evidence="3 4">Dm28c</strain>
    </source>
</reference>
<dbReference type="VEuPathDB" id="TriTrypDB:BCY84_19942"/>
<dbReference type="VEuPathDB" id="TriTrypDB:ECC02_005324"/>
<dbReference type="VEuPathDB" id="TriTrypDB:Tc_MARK_5912"/>
<dbReference type="EMBL" id="PRFA01000038">
    <property type="protein sequence ID" value="PWU92360.1"/>
    <property type="molecule type" value="Genomic_DNA"/>
</dbReference>